<dbReference type="Proteomes" id="UP000735302">
    <property type="component" value="Unassembled WGS sequence"/>
</dbReference>
<accession>A0AAV3ZSA7</accession>
<protein>
    <submittedName>
        <fullName evidence="2">Uncharacterized protein</fullName>
    </submittedName>
</protein>
<evidence type="ECO:0000256" key="1">
    <source>
        <dbReference type="SAM" id="MobiDB-lite"/>
    </source>
</evidence>
<evidence type="ECO:0000313" key="3">
    <source>
        <dbReference type="Proteomes" id="UP000735302"/>
    </source>
</evidence>
<keyword evidence="3" id="KW-1185">Reference proteome</keyword>
<sequence length="77" mass="8584">MAVLVVITPVQDPRGWIENQYKLLASAGEDFELTLRLLKNAKQLEAIPIVPLKGPVRQDKPSQAIPNRPEPSDRLTV</sequence>
<feature type="region of interest" description="Disordered" evidence="1">
    <location>
        <begin position="55"/>
        <end position="77"/>
    </location>
</feature>
<comment type="caution">
    <text evidence="2">The sequence shown here is derived from an EMBL/GenBank/DDBJ whole genome shotgun (WGS) entry which is preliminary data.</text>
</comment>
<gene>
    <name evidence="2" type="ORF">PoB_002398500</name>
</gene>
<name>A0AAV3ZSA7_9GAST</name>
<dbReference type="EMBL" id="BLXT01002778">
    <property type="protein sequence ID" value="GFN97479.1"/>
    <property type="molecule type" value="Genomic_DNA"/>
</dbReference>
<proteinExistence type="predicted"/>
<dbReference type="AlphaFoldDB" id="A0AAV3ZSA7"/>
<evidence type="ECO:0000313" key="2">
    <source>
        <dbReference type="EMBL" id="GFN97479.1"/>
    </source>
</evidence>
<organism evidence="2 3">
    <name type="scientific">Plakobranchus ocellatus</name>
    <dbReference type="NCBI Taxonomy" id="259542"/>
    <lineage>
        <taxon>Eukaryota</taxon>
        <taxon>Metazoa</taxon>
        <taxon>Spiralia</taxon>
        <taxon>Lophotrochozoa</taxon>
        <taxon>Mollusca</taxon>
        <taxon>Gastropoda</taxon>
        <taxon>Heterobranchia</taxon>
        <taxon>Euthyneura</taxon>
        <taxon>Panpulmonata</taxon>
        <taxon>Sacoglossa</taxon>
        <taxon>Placobranchoidea</taxon>
        <taxon>Plakobranchidae</taxon>
        <taxon>Plakobranchus</taxon>
    </lineage>
</organism>
<reference evidence="2 3" key="1">
    <citation type="journal article" date="2021" name="Elife">
        <title>Chloroplast acquisition without the gene transfer in kleptoplastic sea slugs, Plakobranchus ocellatus.</title>
        <authorList>
            <person name="Maeda T."/>
            <person name="Takahashi S."/>
            <person name="Yoshida T."/>
            <person name="Shimamura S."/>
            <person name="Takaki Y."/>
            <person name="Nagai Y."/>
            <person name="Toyoda A."/>
            <person name="Suzuki Y."/>
            <person name="Arimoto A."/>
            <person name="Ishii H."/>
            <person name="Satoh N."/>
            <person name="Nishiyama T."/>
            <person name="Hasebe M."/>
            <person name="Maruyama T."/>
            <person name="Minagawa J."/>
            <person name="Obokata J."/>
            <person name="Shigenobu S."/>
        </authorList>
    </citation>
    <scope>NUCLEOTIDE SEQUENCE [LARGE SCALE GENOMIC DNA]</scope>
</reference>